<feature type="transmembrane region" description="Helical" evidence="2">
    <location>
        <begin position="331"/>
        <end position="353"/>
    </location>
</feature>
<name>A0A6P1DCE2_9NOCA</name>
<comment type="caution">
    <text evidence="3">The sequence shown here is derived from an EMBL/GenBank/DDBJ whole genome shotgun (WGS) entry which is preliminary data.</text>
</comment>
<feature type="compositionally biased region" description="Polar residues" evidence="1">
    <location>
        <begin position="1"/>
        <end position="16"/>
    </location>
</feature>
<dbReference type="Proteomes" id="UP000470876">
    <property type="component" value="Unassembled WGS sequence"/>
</dbReference>
<evidence type="ECO:0000313" key="3">
    <source>
        <dbReference type="EMBL" id="NEW47868.1"/>
    </source>
</evidence>
<keyword evidence="2" id="KW-0472">Membrane</keyword>
<reference evidence="5 6" key="1">
    <citation type="submission" date="2020-01" db="EMBL/GenBank/DDBJ databases">
        <title>Genetics and antimicrobial susceptibilities of Nocardia species isolated from the soil; a comparison with species isolated from humans.</title>
        <authorList>
            <person name="Carrasco G."/>
            <person name="Monzon S."/>
            <person name="Sansegundo M."/>
            <person name="Garcia E."/>
            <person name="Garrido N."/>
            <person name="Medina M.J."/>
            <person name="Villalon P."/>
            <person name="Ramirez-Arocha A.C."/>
            <person name="Jimenez P."/>
            <person name="Cuesta I."/>
            <person name="Valdezate S."/>
        </authorList>
    </citation>
    <scope>NUCLEOTIDE SEQUENCE [LARGE SCALE GENOMIC DNA]</scope>
    <source>
        <strain evidence="3 5">CNM20110639</strain>
        <strain evidence="4 6">CNM20110649</strain>
    </source>
</reference>
<feature type="transmembrane region" description="Helical" evidence="2">
    <location>
        <begin position="284"/>
        <end position="302"/>
    </location>
</feature>
<feature type="transmembrane region" description="Helical" evidence="2">
    <location>
        <begin position="49"/>
        <end position="69"/>
    </location>
</feature>
<feature type="region of interest" description="Disordered" evidence="1">
    <location>
        <begin position="1"/>
        <end position="42"/>
    </location>
</feature>
<dbReference type="EMBL" id="JAAGUZ010000107">
    <property type="protein sequence ID" value="NEW47868.1"/>
    <property type="molecule type" value="Genomic_DNA"/>
</dbReference>
<evidence type="ECO:0000313" key="5">
    <source>
        <dbReference type="Proteomes" id="UP000468928"/>
    </source>
</evidence>
<dbReference type="EMBL" id="JAAGUX010000087">
    <property type="protein sequence ID" value="NEW59273.1"/>
    <property type="molecule type" value="Genomic_DNA"/>
</dbReference>
<gene>
    <name evidence="3" type="ORF">GV789_26045</name>
    <name evidence="4" type="ORF">GV794_27105</name>
</gene>
<evidence type="ECO:0000256" key="1">
    <source>
        <dbReference type="SAM" id="MobiDB-lite"/>
    </source>
</evidence>
<proteinExistence type="predicted"/>
<accession>A0A6P1DCE2</accession>
<keyword evidence="2" id="KW-0812">Transmembrane</keyword>
<keyword evidence="2" id="KW-1133">Transmembrane helix</keyword>
<dbReference type="AlphaFoldDB" id="A0A6P1DCE2"/>
<evidence type="ECO:0000313" key="4">
    <source>
        <dbReference type="EMBL" id="NEW59273.1"/>
    </source>
</evidence>
<organism evidence="3 5">
    <name type="scientific">Nocardia cyriacigeorgica</name>
    <dbReference type="NCBI Taxonomy" id="135487"/>
    <lineage>
        <taxon>Bacteria</taxon>
        <taxon>Bacillati</taxon>
        <taxon>Actinomycetota</taxon>
        <taxon>Actinomycetes</taxon>
        <taxon>Mycobacteriales</taxon>
        <taxon>Nocardiaceae</taxon>
        <taxon>Nocardia</taxon>
    </lineage>
</organism>
<protein>
    <recommendedName>
        <fullName evidence="7">Integral membrane protein</fullName>
    </recommendedName>
</protein>
<dbReference type="Proteomes" id="UP000468928">
    <property type="component" value="Unassembled WGS sequence"/>
</dbReference>
<feature type="transmembrane region" description="Helical" evidence="2">
    <location>
        <begin position="253"/>
        <end position="272"/>
    </location>
</feature>
<keyword evidence="6" id="KW-1185">Reference proteome</keyword>
<dbReference type="RefSeq" id="WP_163830205.1">
    <property type="nucleotide sequence ID" value="NZ_JAAGUX010000087.1"/>
</dbReference>
<sequence>MADADTGSTSPDNSAGQVPDDGAERTNSRTDSGGPRTAAAPRPRHRLRWTAVIVLLVVTGVLAMATVLARVAHSAILDTDSYVDTVAPLAADPAVTAALTDRVTEEIVTRIDIEAAVSQALADVAADGERRERVIAGLTPVIADQAEDFVHETVASLIDSDRFADLWSRANRAAHRNVVAVLTGDTRIAAVDIDDSGTISISLAPIIDEAKARLLERGFVFAERIPQVDTQFVLAQSPELAKARRAVDALDRAAGVLPWVTLLAAAAAIALAPTGSRRRATATLGVAVAVAMAVLALAIQFVRSLYLDHLGEAVRSPDAAAAVFDTVAQPLWSTLSIVLVIGVIVAMVAYLVGGSASARTIRRNAARLPGVSKVSKPATEAQP</sequence>
<evidence type="ECO:0000256" key="2">
    <source>
        <dbReference type="SAM" id="Phobius"/>
    </source>
</evidence>
<evidence type="ECO:0008006" key="7">
    <source>
        <dbReference type="Google" id="ProtNLM"/>
    </source>
</evidence>
<evidence type="ECO:0000313" key="6">
    <source>
        <dbReference type="Proteomes" id="UP000470876"/>
    </source>
</evidence>